<protein>
    <recommendedName>
        <fullName evidence="5">Probable membrane transporter protein</fullName>
    </recommendedName>
</protein>
<keyword evidence="3 5" id="KW-1133">Transmembrane helix</keyword>
<keyword evidence="2 5" id="KW-0812">Transmembrane</keyword>
<sequence>MLFEAFAAVLSGALSGFVLGLIGGGGSVLATPLLLYFVGVASPHIALGTGALAVSLNAFANLAGHARKGHVLWRCAIVFSAFGMAGAFLGSTLGKLIDGDMLLFLFGLAMVAVGLSMLRPRRLQPGERPAITRKSCVRAAGMAVLTGAASGFFGIGGGFLIVPALILATGMATINAVGSSLMAVGVFGLTTAINYAASDLIDWVVAAEFLAGGLLGGLVGLGLASRLSANKDALNRVFAAVVFIVATYVLYRAGSTLFTR</sequence>
<evidence type="ECO:0000256" key="3">
    <source>
        <dbReference type="ARBA" id="ARBA00022989"/>
    </source>
</evidence>
<dbReference type="Pfam" id="PF01925">
    <property type="entry name" value="TauE"/>
    <property type="match status" value="1"/>
</dbReference>
<dbReference type="AlphaFoldDB" id="A0A2G9WSK1"/>
<comment type="subcellular location">
    <subcellularLocation>
        <location evidence="5">Cell membrane</location>
        <topology evidence="5">Multi-pass membrane protein</topology>
    </subcellularLocation>
    <subcellularLocation>
        <location evidence="1">Membrane</location>
        <topology evidence="1">Multi-pass membrane protein</topology>
    </subcellularLocation>
</comment>
<dbReference type="PANTHER" id="PTHR43701:SF2">
    <property type="entry name" value="MEMBRANE TRANSPORTER PROTEIN YJNA-RELATED"/>
    <property type="match status" value="1"/>
</dbReference>
<evidence type="ECO:0000256" key="2">
    <source>
        <dbReference type="ARBA" id="ARBA00022692"/>
    </source>
</evidence>
<dbReference type="InterPro" id="IPR051598">
    <property type="entry name" value="TSUP/Inactive_protease-like"/>
</dbReference>
<dbReference type="RefSeq" id="WP_100082197.1">
    <property type="nucleotide sequence ID" value="NZ_NQVN01000016.1"/>
</dbReference>
<feature type="transmembrane region" description="Helical" evidence="5">
    <location>
        <begin position="36"/>
        <end position="59"/>
    </location>
</feature>
<feature type="transmembrane region" description="Helical" evidence="5">
    <location>
        <begin position="71"/>
        <end position="89"/>
    </location>
</feature>
<name>A0A2G9WSK1_9HYPH</name>
<evidence type="ECO:0000313" key="6">
    <source>
        <dbReference type="EMBL" id="PIO97673.1"/>
    </source>
</evidence>
<dbReference type="OrthoDB" id="9151526at2"/>
<feature type="transmembrane region" description="Helical" evidence="5">
    <location>
        <begin position="139"/>
        <end position="166"/>
    </location>
</feature>
<dbReference type="PANTHER" id="PTHR43701">
    <property type="entry name" value="MEMBRANE TRANSPORTER PROTEIN MJ0441-RELATED"/>
    <property type="match status" value="1"/>
</dbReference>
<dbReference type="EMBL" id="NQVN01000016">
    <property type="protein sequence ID" value="PIO97673.1"/>
    <property type="molecule type" value="Genomic_DNA"/>
</dbReference>
<evidence type="ECO:0000256" key="1">
    <source>
        <dbReference type="ARBA" id="ARBA00004141"/>
    </source>
</evidence>
<evidence type="ECO:0000313" key="7">
    <source>
        <dbReference type="Proteomes" id="UP000231070"/>
    </source>
</evidence>
<dbReference type="GO" id="GO:0005886">
    <property type="term" value="C:plasma membrane"/>
    <property type="evidence" value="ECO:0007669"/>
    <property type="project" value="UniProtKB-SubCell"/>
</dbReference>
<feature type="transmembrane region" description="Helical" evidence="5">
    <location>
        <begin position="101"/>
        <end position="118"/>
    </location>
</feature>
<proteinExistence type="inferred from homology"/>
<keyword evidence="7" id="KW-1185">Reference proteome</keyword>
<evidence type="ECO:0000256" key="4">
    <source>
        <dbReference type="ARBA" id="ARBA00023136"/>
    </source>
</evidence>
<accession>A0A2G9WSK1</accession>
<reference evidence="6 7" key="1">
    <citation type="submission" date="2017-08" db="EMBL/GenBank/DDBJ databases">
        <title>Pleomorphomonas carboxidotrophicus sp. nov., a new mesophilic hydrogenogenic carboxidotroph.</title>
        <authorList>
            <person name="Esquivel-Elizondo S."/>
            <person name="Krajmalnik-Brown R."/>
            <person name="Maldonado J."/>
        </authorList>
    </citation>
    <scope>NUCLEOTIDE SEQUENCE [LARGE SCALE GENOMIC DNA]</scope>
    <source>
        <strain evidence="6 7">SVCO-16</strain>
    </source>
</reference>
<comment type="similarity">
    <text evidence="5">Belongs to the 4-toluene sulfonate uptake permease (TSUP) (TC 2.A.102) family.</text>
</comment>
<keyword evidence="5" id="KW-1003">Cell membrane</keyword>
<gene>
    <name evidence="6" type="ORF">CJ014_19195</name>
</gene>
<dbReference type="InterPro" id="IPR002781">
    <property type="entry name" value="TM_pro_TauE-like"/>
</dbReference>
<feature type="transmembrane region" description="Helical" evidence="5">
    <location>
        <begin position="172"/>
        <end position="193"/>
    </location>
</feature>
<feature type="transmembrane region" description="Helical" evidence="5">
    <location>
        <begin position="200"/>
        <end position="221"/>
    </location>
</feature>
<evidence type="ECO:0000256" key="5">
    <source>
        <dbReference type="RuleBase" id="RU363041"/>
    </source>
</evidence>
<feature type="transmembrane region" description="Helical" evidence="5">
    <location>
        <begin position="233"/>
        <end position="251"/>
    </location>
</feature>
<comment type="caution">
    <text evidence="6">The sequence shown here is derived from an EMBL/GenBank/DDBJ whole genome shotgun (WGS) entry which is preliminary data.</text>
</comment>
<dbReference type="Proteomes" id="UP000231070">
    <property type="component" value="Unassembled WGS sequence"/>
</dbReference>
<keyword evidence="4 5" id="KW-0472">Membrane</keyword>
<organism evidence="6 7">
    <name type="scientific">Pleomorphomonas carboxyditropha</name>
    <dbReference type="NCBI Taxonomy" id="2023338"/>
    <lineage>
        <taxon>Bacteria</taxon>
        <taxon>Pseudomonadati</taxon>
        <taxon>Pseudomonadota</taxon>
        <taxon>Alphaproteobacteria</taxon>
        <taxon>Hyphomicrobiales</taxon>
        <taxon>Pleomorphomonadaceae</taxon>
        <taxon>Pleomorphomonas</taxon>
    </lineage>
</organism>